<comment type="similarity">
    <text evidence="2">Belongs to the ROK (NagC/XylR) family.</text>
</comment>
<dbReference type="Gene3D" id="3.30.420.40">
    <property type="match status" value="2"/>
</dbReference>
<proteinExistence type="inferred from homology"/>
<dbReference type="KEGG" id="sgy:Sgly_0504"/>
<dbReference type="SUPFAM" id="SSF53067">
    <property type="entry name" value="Actin-like ATPase domain"/>
    <property type="match status" value="1"/>
</dbReference>
<gene>
    <name evidence="4" type="ordered locus">Sgly_0504</name>
</gene>
<dbReference type="InterPro" id="IPR043129">
    <property type="entry name" value="ATPase_NBD"/>
</dbReference>
<reference evidence="5" key="2">
    <citation type="submission" date="2011-02" db="EMBL/GenBank/DDBJ databases">
        <title>The complete genome of Syntrophobotulus glycolicus DSM 8271.</title>
        <authorList>
            <person name="Lucas S."/>
            <person name="Copeland A."/>
            <person name="Lapidus A."/>
            <person name="Bruce D."/>
            <person name="Goodwin L."/>
            <person name="Pitluck S."/>
            <person name="Kyrpides N."/>
            <person name="Mavromatis K."/>
            <person name="Pagani I."/>
            <person name="Ivanova N."/>
            <person name="Mikhailova N."/>
            <person name="Chertkov O."/>
            <person name="Held B."/>
            <person name="Detter J.C."/>
            <person name="Tapia R."/>
            <person name="Han C."/>
            <person name="Land M."/>
            <person name="Hauser L."/>
            <person name="Markowitz V."/>
            <person name="Cheng J.-F."/>
            <person name="Hugenholtz P."/>
            <person name="Woyke T."/>
            <person name="Wu D."/>
            <person name="Spring S."/>
            <person name="Schroeder M."/>
            <person name="Brambilla E."/>
            <person name="Klenk H.-P."/>
            <person name="Eisen J.A."/>
        </authorList>
    </citation>
    <scope>NUCLEOTIDE SEQUENCE [LARGE SCALE GENOMIC DNA]</scope>
    <source>
        <strain evidence="5">DSM 8271 / FlGlyR</strain>
    </source>
</reference>
<accession>F0SYR8</accession>
<keyword evidence="3" id="KW-0119">Carbohydrate metabolism</keyword>
<keyword evidence="5" id="KW-1185">Reference proteome</keyword>
<dbReference type="STRING" id="645991.Sgly_0504"/>
<dbReference type="InterPro" id="IPR036388">
    <property type="entry name" value="WH-like_DNA-bd_sf"/>
</dbReference>
<dbReference type="eggNOG" id="COG1940">
    <property type="taxonomic scope" value="Bacteria"/>
</dbReference>
<evidence type="ECO:0000313" key="4">
    <source>
        <dbReference type="EMBL" id="ADY54869.1"/>
    </source>
</evidence>
<dbReference type="InterPro" id="IPR036390">
    <property type="entry name" value="WH_DNA-bd_sf"/>
</dbReference>
<dbReference type="PANTHER" id="PTHR18964:SF149">
    <property type="entry name" value="BIFUNCTIONAL UDP-N-ACETYLGLUCOSAMINE 2-EPIMERASE_N-ACETYLMANNOSAMINE KINASE"/>
    <property type="match status" value="1"/>
</dbReference>
<evidence type="ECO:0000256" key="2">
    <source>
        <dbReference type="ARBA" id="ARBA00006479"/>
    </source>
</evidence>
<dbReference type="PANTHER" id="PTHR18964">
    <property type="entry name" value="ROK (REPRESSOR, ORF, KINASE) FAMILY"/>
    <property type="match status" value="1"/>
</dbReference>
<dbReference type="AlphaFoldDB" id="F0SYR8"/>
<dbReference type="Gene3D" id="1.10.10.10">
    <property type="entry name" value="Winged helix-like DNA-binding domain superfamily/Winged helix DNA-binding domain"/>
    <property type="match status" value="1"/>
</dbReference>
<protein>
    <submittedName>
        <fullName evidence="4">ROK family protein</fullName>
    </submittedName>
</protein>
<evidence type="ECO:0000256" key="1">
    <source>
        <dbReference type="ARBA" id="ARBA00002486"/>
    </source>
</evidence>
<sequence length="399" mass="44096">MKNKNLLHGLSDESKRILKLFLHKGAMTKKQLSKLSGLKLTTLNRMMLPLEDLNLIVKSDIEKSSGGRKPALYDVNVKDYYLLGVDISRLYTQIVLTNLKMKPLEKYRFDMNQELTPEATLKRILEWIQNVLAKIKDESVLGIGIGTVGPLDRENGVIINPENFEAQGWKNIAVKSIFEEKLGLPVLIDNGANAAVLAEANYGIGKGIKNIMYLNCGVGIRTGFISSGIFVRTVNDSEDTFAHTVIDVKGKECRCGNHGCIEKYSSIHAILEEFADRVQKGGVTRVSKPARQISYLDICRAAEDDDPLSAEVIQNAALIMGTGLANFIQLFNPGIVVLSGPLIRYSKLFYEECVRAARRKSFWNQGNNINFSRGGSFAENAISIGSAALVVENLFNHTG</sequence>
<dbReference type="OrthoDB" id="9796533at2"/>
<comment type="function">
    <text evidence="1">Transcriptional repressor of xylose-utilizing enzymes.</text>
</comment>
<dbReference type="SUPFAM" id="SSF46785">
    <property type="entry name" value="Winged helix' DNA-binding domain"/>
    <property type="match status" value="1"/>
</dbReference>
<name>F0SYR8_SYNGF</name>
<reference evidence="4 5" key="1">
    <citation type="journal article" date="2011" name="Stand. Genomic Sci.">
        <title>Complete genome sequence of Syntrophobotulus glycolicus type strain (FlGlyR).</title>
        <authorList>
            <person name="Han C."/>
            <person name="Mwirichia R."/>
            <person name="Chertkov O."/>
            <person name="Held B."/>
            <person name="Lapidus A."/>
            <person name="Nolan M."/>
            <person name="Lucas S."/>
            <person name="Hammon N."/>
            <person name="Deshpande S."/>
            <person name="Cheng J.F."/>
            <person name="Tapia R."/>
            <person name="Goodwin L."/>
            <person name="Pitluck S."/>
            <person name="Huntemann M."/>
            <person name="Liolios K."/>
            <person name="Ivanova N."/>
            <person name="Pagani I."/>
            <person name="Mavromatis K."/>
            <person name="Ovchinikova G."/>
            <person name="Pati A."/>
            <person name="Chen A."/>
            <person name="Palaniappan K."/>
            <person name="Land M."/>
            <person name="Hauser L."/>
            <person name="Brambilla E.M."/>
            <person name="Rohde M."/>
            <person name="Spring S."/>
            <person name="Sikorski J."/>
            <person name="Goker M."/>
            <person name="Woyke T."/>
            <person name="Bristow J."/>
            <person name="Eisen J.A."/>
            <person name="Markowitz V."/>
            <person name="Hugenholtz P."/>
            <person name="Kyrpides N.C."/>
            <person name="Klenk H.P."/>
            <person name="Detter J.C."/>
        </authorList>
    </citation>
    <scope>NUCLEOTIDE SEQUENCE [LARGE SCALE GENOMIC DNA]</scope>
    <source>
        <strain evidence="5">DSM 8271 / FlGlyR</strain>
    </source>
</reference>
<organism evidence="4 5">
    <name type="scientific">Syntrophobotulus glycolicus (strain DSM 8271 / FlGlyR)</name>
    <dbReference type="NCBI Taxonomy" id="645991"/>
    <lineage>
        <taxon>Bacteria</taxon>
        <taxon>Bacillati</taxon>
        <taxon>Bacillota</taxon>
        <taxon>Clostridia</taxon>
        <taxon>Eubacteriales</taxon>
        <taxon>Desulfitobacteriaceae</taxon>
        <taxon>Syntrophobotulus</taxon>
    </lineage>
</organism>
<evidence type="ECO:0000256" key="3">
    <source>
        <dbReference type="ARBA" id="ARBA00022629"/>
    </source>
</evidence>
<dbReference type="Pfam" id="PF00480">
    <property type="entry name" value="ROK"/>
    <property type="match status" value="1"/>
</dbReference>
<evidence type="ECO:0000313" key="5">
    <source>
        <dbReference type="Proteomes" id="UP000007488"/>
    </source>
</evidence>
<dbReference type="GO" id="GO:0042732">
    <property type="term" value="P:D-xylose metabolic process"/>
    <property type="evidence" value="ECO:0007669"/>
    <property type="project" value="UniProtKB-KW"/>
</dbReference>
<keyword evidence="3" id="KW-0859">Xylose metabolism</keyword>
<dbReference type="RefSeq" id="WP_013623740.1">
    <property type="nucleotide sequence ID" value="NC_015172.1"/>
</dbReference>
<dbReference type="InterPro" id="IPR000600">
    <property type="entry name" value="ROK"/>
</dbReference>
<dbReference type="Proteomes" id="UP000007488">
    <property type="component" value="Chromosome"/>
</dbReference>
<dbReference type="eggNOG" id="COG3355">
    <property type="taxonomic scope" value="Bacteria"/>
</dbReference>
<dbReference type="EMBL" id="CP002547">
    <property type="protein sequence ID" value="ADY54869.1"/>
    <property type="molecule type" value="Genomic_DNA"/>
</dbReference>
<dbReference type="HOGENOM" id="CLU_036604_13_1_9"/>